<dbReference type="EMBL" id="MRCC01000002">
    <property type="protein sequence ID" value="OKH28684.1"/>
    <property type="molecule type" value="Genomic_DNA"/>
</dbReference>
<protein>
    <recommendedName>
        <fullName evidence="1">Magnesium transporter MgtE intracellular domain-containing protein</fullName>
    </recommendedName>
</protein>
<feature type="domain" description="Magnesium transporter MgtE intracellular" evidence="1">
    <location>
        <begin position="27"/>
        <end position="98"/>
    </location>
</feature>
<comment type="caution">
    <text evidence="2">The sequence shown here is derived from an EMBL/GenBank/DDBJ whole genome shotgun (WGS) entry which is preliminary data.</text>
</comment>
<dbReference type="OrthoDB" id="9837157at2"/>
<evidence type="ECO:0000259" key="1">
    <source>
        <dbReference type="Pfam" id="PF03448"/>
    </source>
</evidence>
<proteinExistence type="predicted"/>
<evidence type="ECO:0000313" key="2">
    <source>
        <dbReference type="EMBL" id="OKH28684.1"/>
    </source>
</evidence>
<keyword evidence="3" id="KW-1185">Reference proteome</keyword>
<dbReference type="STRING" id="247279.NIES1031_01850"/>
<dbReference type="Pfam" id="PF03448">
    <property type="entry name" value="MgtE_N"/>
    <property type="match status" value="1"/>
</dbReference>
<evidence type="ECO:0000313" key="3">
    <source>
        <dbReference type="Proteomes" id="UP000185984"/>
    </source>
</evidence>
<gene>
    <name evidence="2" type="ORF">NIES1031_01850</name>
</gene>
<dbReference type="InterPro" id="IPR006668">
    <property type="entry name" value="Mg_transptr_MgtE_intracell_dom"/>
</dbReference>
<dbReference type="AlphaFoldDB" id="A0A1U7HYJ9"/>
<sequence length="112" mass="12830">MTRQNALRDILQQPTLEAMKQAVNQLNVGELVSLLPTIALNKRVLLFLLLEEPTALHVFRGLRFEEQLILLYAMESSEQSWLLNLLEPDEQAVLLAILRRGQFRLSYATADI</sequence>
<dbReference type="Gene3D" id="1.25.60.10">
    <property type="entry name" value="MgtE N-terminal domain-like"/>
    <property type="match status" value="1"/>
</dbReference>
<reference evidence="2 3" key="1">
    <citation type="submission" date="2016-11" db="EMBL/GenBank/DDBJ databases">
        <title>Draft Genome Sequences of Nine Cyanobacterial Strains from Diverse Habitats.</title>
        <authorList>
            <person name="Zhu T."/>
            <person name="Hou S."/>
            <person name="Lu X."/>
            <person name="Hess W.R."/>
        </authorList>
    </citation>
    <scope>NUCLEOTIDE SEQUENCE [LARGE SCALE GENOMIC DNA]</scope>
    <source>
        <strain evidence="2 3">5.2 s.c.1</strain>
    </source>
</reference>
<name>A0A1U7HYJ9_9CHRO</name>
<organism evidence="2 3">
    <name type="scientific">Chroogloeocystis siderophila 5.2 s.c.1</name>
    <dbReference type="NCBI Taxonomy" id="247279"/>
    <lineage>
        <taxon>Bacteria</taxon>
        <taxon>Bacillati</taxon>
        <taxon>Cyanobacteriota</taxon>
        <taxon>Cyanophyceae</taxon>
        <taxon>Oscillatoriophycideae</taxon>
        <taxon>Chroococcales</taxon>
        <taxon>Chroococcaceae</taxon>
        <taxon>Chroogloeocystis</taxon>
    </lineage>
</organism>
<dbReference type="InterPro" id="IPR038076">
    <property type="entry name" value="MgtE_N_sf"/>
</dbReference>
<dbReference type="SUPFAM" id="SSF158791">
    <property type="entry name" value="MgtE N-terminal domain-like"/>
    <property type="match status" value="1"/>
</dbReference>
<dbReference type="RefSeq" id="WP_073547842.1">
    <property type="nucleotide sequence ID" value="NZ_CAWMVK010000012.1"/>
</dbReference>
<dbReference type="Proteomes" id="UP000185984">
    <property type="component" value="Unassembled WGS sequence"/>
</dbReference>
<accession>A0A1U7HYJ9</accession>